<dbReference type="InterPro" id="IPR003961">
    <property type="entry name" value="FN3_dom"/>
</dbReference>
<dbReference type="SUPFAM" id="SSF49265">
    <property type="entry name" value="Fibronectin type III"/>
    <property type="match status" value="1"/>
</dbReference>
<evidence type="ECO:0000313" key="3">
    <source>
        <dbReference type="EMBL" id="NVO84542.1"/>
    </source>
</evidence>
<comment type="caution">
    <text evidence="3">The sequence shown here is derived from an EMBL/GenBank/DDBJ whole genome shotgun (WGS) entry which is preliminary data.</text>
</comment>
<keyword evidence="1" id="KW-0732">Signal</keyword>
<dbReference type="RefSeq" id="WP_176899140.1">
    <property type="nucleotide sequence ID" value="NZ_JABKAV010000012.1"/>
</dbReference>
<dbReference type="InterPro" id="IPR036116">
    <property type="entry name" value="FN3_sf"/>
</dbReference>
<evidence type="ECO:0000259" key="2">
    <source>
        <dbReference type="PROSITE" id="PS50853"/>
    </source>
</evidence>
<feature type="domain" description="Fibronectin type-III" evidence="2">
    <location>
        <begin position="549"/>
        <end position="642"/>
    </location>
</feature>
<dbReference type="Pfam" id="PF18962">
    <property type="entry name" value="Por_Secre_tail"/>
    <property type="match status" value="1"/>
</dbReference>
<evidence type="ECO:0000313" key="4">
    <source>
        <dbReference type="Proteomes" id="UP000626554"/>
    </source>
</evidence>
<gene>
    <name evidence="3" type="ORF">HW556_06585</name>
</gene>
<proteinExistence type="predicted"/>
<keyword evidence="4" id="KW-1185">Reference proteome</keyword>
<dbReference type="EMBL" id="JABKAV010000012">
    <property type="protein sequence ID" value="NVO84542.1"/>
    <property type="molecule type" value="Genomic_DNA"/>
</dbReference>
<organism evidence="3 4">
    <name type="scientific">Hymenobacter terrestris</name>
    <dbReference type="NCBI Taxonomy" id="2748310"/>
    <lineage>
        <taxon>Bacteria</taxon>
        <taxon>Pseudomonadati</taxon>
        <taxon>Bacteroidota</taxon>
        <taxon>Cytophagia</taxon>
        <taxon>Cytophagales</taxon>
        <taxon>Hymenobacteraceae</taxon>
        <taxon>Hymenobacter</taxon>
    </lineage>
</organism>
<protein>
    <submittedName>
        <fullName evidence="3">T9SS type A sorting domain-containing protein</fullName>
    </submittedName>
</protein>
<sequence length="904" mass="94267">MTKIYTTGRTTKVWRKLALLGLLGLATGAAHAQSLNYNVANTTNVAGTYTDLLATGSVITTANTDDANSAATPIGFTFSFNGQSFTNFVLNTNGAIRLGDVAPSAADLFITQDQNSTSTDPLTSTNPANTNILMPFNIDLIAGTAAGGAEYRVATTGTAPNRVCTIQWKNVSDKAGTGTDAAATQYASFNFQIQLYETVNRVEFVYGAAVAGTGTPGARFPNVGIKGSGSATGQTVLGARNSSVAAWSTTTFITGTYGNFTHNFRSTTTPDLGRTYRFNPFVPLANDVAVRSIFTLGQLTREFNSPHTVQAVVTNNSGGTLTNIPVTLAVSGANTFTNVQTVASLAADQSVTVNFTAYPLTANGTNTVTVTVPADDLNTNNSAVASQNVSDNRLSYIDPAAPLFATGVGVGSADGILATKFSVTKPTTVSAVKPTFAASAGNVSTYQIVLLDATGANGTPGATLYTSPTQTRTAEAGTVTIAIPDVAVSSDFFVGIKELATNPALAYQVEDPLRPGTFYFKTATGAWTLINTTPLRTRLALEATIGTVACATPTALAATSTPTTATITFTPAAGATGYSIIYGPAGFNPASAGTTVTTTASPYTITGLMGTTAYDVYIRTNCSATLQSELVGPIRVTTTCQPPIVNTFPYTEKFDGVAAGSLPCGITTANINADASTWGIVTTGTPASAPNHMRYTFSATNAADDWFFTPALFLRAGTTYQLTFKYKAGLAAFPEALEVKYGSATTPAGQSELLWRNININNAAYATTVAGNDDGQVKAITPTTTGNYYIGFHAISVADRFNLYVDDISVTATAITGTSQALQQAINIYPNPTAGNLTFDVRGAKAKNGLQVEITNMLGQRVHTTTVRDNAVQVIDLPNLSNGMYTVKVINGNEFMIRNISVQK</sequence>
<dbReference type="InterPro" id="IPR026444">
    <property type="entry name" value="Secre_tail"/>
</dbReference>
<accession>A0ABX2Q2P0</accession>
<dbReference type="PROSITE" id="PS50853">
    <property type="entry name" value="FN3"/>
    <property type="match status" value="1"/>
</dbReference>
<feature type="signal peptide" evidence="1">
    <location>
        <begin position="1"/>
        <end position="32"/>
    </location>
</feature>
<dbReference type="Proteomes" id="UP000626554">
    <property type="component" value="Unassembled WGS sequence"/>
</dbReference>
<name>A0ABX2Q2P0_9BACT</name>
<dbReference type="InterPro" id="IPR013783">
    <property type="entry name" value="Ig-like_fold"/>
</dbReference>
<evidence type="ECO:0000256" key="1">
    <source>
        <dbReference type="SAM" id="SignalP"/>
    </source>
</evidence>
<dbReference type="Gene3D" id="2.60.40.10">
    <property type="entry name" value="Immunoglobulins"/>
    <property type="match status" value="2"/>
</dbReference>
<dbReference type="Gene3D" id="2.60.120.200">
    <property type="match status" value="1"/>
</dbReference>
<dbReference type="NCBIfam" id="TIGR04183">
    <property type="entry name" value="Por_Secre_tail"/>
    <property type="match status" value="1"/>
</dbReference>
<feature type="chain" id="PRO_5047347718" evidence="1">
    <location>
        <begin position="33"/>
        <end position="904"/>
    </location>
</feature>
<reference evidence="3 4" key="1">
    <citation type="submission" date="2020-05" db="EMBL/GenBank/DDBJ databases">
        <title>Hymenobacter terrestris sp. nov. and Hymenobacter lapidiphilus sp. nov., isolated from regoliths in Antarctica.</title>
        <authorList>
            <person name="Sedlacek I."/>
            <person name="Pantucek R."/>
            <person name="Zeman M."/>
            <person name="Holochova P."/>
            <person name="Kralova S."/>
            <person name="Stankova E."/>
            <person name="Sedo O."/>
            <person name="Micenkova L."/>
            <person name="Svec P."/>
            <person name="Gupta V."/>
            <person name="Sood U."/>
            <person name="Korpole U.S."/>
            <person name="Lal R."/>
        </authorList>
    </citation>
    <scope>NUCLEOTIDE SEQUENCE [LARGE SCALE GENOMIC DNA]</scope>
    <source>
        <strain evidence="3 4">P5252</strain>
    </source>
</reference>